<protein>
    <recommendedName>
        <fullName evidence="4">Histidine kinase</fullName>
    </recommendedName>
</protein>
<dbReference type="NCBIfam" id="TIGR02001">
    <property type="entry name" value="gcw_chp"/>
    <property type="match status" value="1"/>
</dbReference>
<keyword evidence="3" id="KW-1185">Reference proteome</keyword>
<evidence type="ECO:0008006" key="4">
    <source>
        <dbReference type="Google" id="ProtNLM"/>
    </source>
</evidence>
<dbReference type="SUPFAM" id="SSF56935">
    <property type="entry name" value="Porins"/>
    <property type="match status" value="1"/>
</dbReference>
<gene>
    <name evidence="2" type="ORF">SAMN04488038_107188</name>
</gene>
<dbReference type="InterPro" id="IPR010239">
    <property type="entry name" value="CHP02001"/>
</dbReference>
<dbReference type="Proteomes" id="UP000199233">
    <property type="component" value="Unassembled WGS sequence"/>
</dbReference>
<evidence type="ECO:0000313" key="3">
    <source>
        <dbReference type="Proteomes" id="UP000199233"/>
    </source>
</evidence>
<dbReference type="AlphaFoldDB" id="A0A1H9GSZ2"/>
<evidence type="ECO:0000256" key="1">
    <source>
        <dbReference type="SAM" id="SignalP"/>
    </source>
</evidence>
<dbReference type="EMBL" id="FOFS01000007">
    <property type="protein sequence ID" value="SEQ53190.1"/>
    <property type="molecule type" value="Genomic_DNA"/>
</dbReference>
<dbReference type="RefSeq" id="WP_093285595.1">
    <property type="nucleotide sequence ID" value="NZ_FOFS01000007.1"/>
</dbReference>
<reference evidence="2 3" key="1">
    <citation type="submission" date="2016-10" db="EMBL/GenBank/DDBJ databases">
        <authorList>
            <person name="de Groot N.N."/>
        </authorList>
    </citation>
    <scope>NUCLEOTIDE SEQUENCE [LARGE SCALE GENOMIC DNA]</scope>
    <source>
        <strain evidence="2 3">DSM 25927</strain>
    </source>
</reference>
<dbReference type="OrthoDB" id="9793561at2"/>
<dbReference type="Pfam" id="PF09694">
    <property type="entry name" value="Gcw_chp"/>
    <property type="match status" value="1"/>
</dbReference>
<feature type="signal peptide" evidence="1">
    <location>
        <begin position="1"/>
        <end position="24"/>
    </location>
</feature>
<feature type="chain" id="PRO_5011726580" description="Histidine kinase" evidence="1">
    <location>
        <begin position="25"/>
        <end position="248"/>
    </location>
</feature>
<name>A0A1H9GSZ2_9GAMM</name>
<proteinExistence type="predicted"/>
<organism evidence="2 3">
    <name type="scientific">Solimonas aquatica</name>
    <dbReference type="NCBI Taxonomy" id="489703"/>
    <lineage>
        <taxon>Bacteria</taxon>
        <taxon>Pseudomonadati</taxon>
        <taxon>Pseudomonadota</taxon>
        <taxon>Gammaproteobacteria</taxon>
        <taxon>Nevskiales</taxon>
        <taxon>Nevskiaceae</taxon>
        <taxon>Solimonas</taxon>
    </lineage>
</organism>
<accession>A0A1H9GSZ2</accession>
<evidence type="ECO:0000313" key="2">
    <source>
        <dbReference type="EMBL" id="SEQ53190.1"/>
    </source>
</evidence>
<dbReference type="STRING" id="489703.SAMN04488038_107188"/>
<keyword evidence="1" id="KW-0732">Signal</keyword>
<sequence length="248" mass="26281">MKLKRSVAVAALMGAAAFSGSAFAGVTGNVGAVSTYMFRGLQQTSGAAIQGGVDYSHDSGLYAGFWASNIGWGYGPGDTAGGTETDFYAGFTKALGDFTFDIGGIGYIYPEQFEDHGPSNVNTFEGYFGVSYSVLSFKYYYSPKYFGNGKSTGYSDAVDESYYSLSAAIPLSDSLKLTASAGYTKTGEDVALCYSLSNCETKDSYVDYSVGLAKTIDESLSATFQVIDTTLKSDDPMVMIGIKKTFSL</sequence>